<gene>
    <name evidence="1" type="ORF">QR721_06900</name>
</gene>
<organism evidence="1 2">
    <name type="scientific">Aciduricibacillus chroicocephali</name>
    <dbReference type="NCBI Taxonomy" id="3054939"/>
    <lineage>
        <taxon>Bacteria</taxon>
        <taxon>Bacillati</taxon>
        <taxon>Bacillota</taxon>
        <taxon>Bacilli</taxon>
        <taxon>Bacillales</taxon>
        <taxon>Bacillaceae</taxon>
        <taxon>Aciduricibacillus</taxon>
    </lineage>
</organism>
<name>A0ABY9KYN1_9BACI</name>
<reference evidence="1" key="1">
    <citation type="submission" date="2023-06" db="EMBL/GenBank/DDBJ databases">
        <title>A Treasure from Seagulls: Isolation and Description of Aciduricobacillus qingdaonensis gen. nov., sp. nov., a Rare Obligately Uric Acid-utilizing Member in the Family Bacillaceae.</title>
        <authorList>
            <person name="Liu W."/>
            <person name="Wang B."/>
        </authorList>
    </citation>
    <scope>NUCLEOTIDE SEQUENCE</scope>
    <source>
        <strain evidence="1">44XB</strain>
    </source>
</reference>
<dbReference type="RefSeq" id="WP_348029710.1">
    <property type="nucleotide sequence ID" value="NZ_CP129113.1"/>
</dbReference>
<dbReference type="Proteomes" id="UP001180087">
    <property type="component" value="Chromosome"/>
</dbReference>
<proteinExistence type="predicted"/>
<sequence length="227" mass="26399">MEEESVIAERHLPPIYISSNPNNRAVSIHGFPSHLRCIGIGTDAAVFQSIDHPSLVYKVYANDKTEKVEIEAKVYELLGESTYFSRCFGYEDNYLILKFEEGITLYDCLLKGIPIPKQVIEDVDRAREYARQKGLNPRDIHLKNILLQNGRAKLIDVSEYIQPGNDLRWEHLKKGYDIYYPLIKGRPLPHSIIETIRNRYYNESKQSLAFERIMEYTARILKRYGNS</sequence>
<dbReference type="EMBL" id="CP129113">
    <property type="protein sequence ID" value="WLV25920.1"/>
    <property type="molecule type" value="Genomic_DNA"/>
</dbReference>
<accession>A0ABY9KYN1</accession>
<dbReference type="InterPro" id="IPR011009">
    <property type="entry name" value="Kinase-like_dom_sf"/>
</dbReference>
<protein>
    <submittedName>
        <fullName evidence="1">Serine/threonine protein kinase</fullName>
    </submittedName>
</protein>
<dbReference type="GO" id="GO:0004674">
    <property type="term" value="F:protein serine/threonine kinase activity"/>
    <property type="evidence" value="ECO:0007669"/>
    <property type="project" value="UniProtKB-KW"/>
</dbReference>
<keyword evidence="1" id="KW-0418">Kinase</keyword>
<keyword evidence="2" id="KW-1185">Reference proteome</keyword>
<dbReference type="SUPFAM" id="SSF56112">
    <property type="entry name" value="Protein kinase-like (PK-like)"/>
    <property type="match status" value="1"/>
</dbReference>
<dbReference type="Gene3D" id="1.10.510.10">
    <property type="entry name" value="Transferase(Phosphotransferase) domain 1"/>
    <property type="match status" value="1"/>
</dbReference>
<evidence type="ECO:0000313" key="1">
    <source>
        <dbReference type="EMBL" id="WLV25920.1"/>
    </source>
</evidence>
<keyword evidence="1" id="KW-0723">Serine/threonine-protein kinase</keyword>
<dbReference type="Gene3D" id="3.30.200.20">
    <property type="entry name" value="Phosphorylase Kinase, domain 1"/>
    <property type="match status" value="1"/>
</dbReference>
<keyword evidence="1" id="KW-0808">Transferase</keyword>
<evidence type="ECO:0000313" key="2">
    <source>
        <dbReference type="Proteomes" id="UP001180087"/>
    </source>
</evidence>